<dbReference type="Proteomes" id="UP000317093">
    <property type="component" value="Chromosome"/>
</dbReference>
<feature type="region of interest" description="Disordered" evidence="12">
    <location>
        <begin position="825"/>
        <end position="845"/>
    </location>
</feature>
<dbReference type="InterPro" id="IPR018165">
    <property type="entry name" value="Ala-tRNA-synth_IIc_core"/>
</dbReference>
<dbReference type="NCBIfam" id="TIGR00344">
    <property type="entry name" value="alaS"/>
    <property type="match status" value="1"/>
</dbReference>
<comment type="domain">
    <text evidence="11">Consists of three domains; the N-terminal catalytic domain, the editing domain and the C-terminal C-Ala domain. The editing domain removes incorrectly charged amino acids, while the C-Ala domain, along with tRNA(Ala), serves as a bridge to cooperatively bring together the editing and aminoacylation centers thus stimulating deacylation of misacylated tRNAs.</text>
</comment>
<dbReference type="SMART" id="SM00863">
    <property type="entry name" value="tRNA_SAD"/>
    <property type="match status" value="1"/>
</dbReference>
<dbReference type="Pfam" id="PF07973">
    <property type="entry name" value="tRNA_SAD"/>
    <property type="match status" value="1"/>
</dbReference>
<dbReference type="Pfam" id="PF01411">
    <property type="entry name" value="tRNA-synt_2c"/>
    <property type="match status" value="1"/>
</dbReference>
<feature type="binding site" evidence="11">
    <location>
        <position position="648"/>
    </location>
    <ligand>
        <name>Zn(2+)</name>
        <dbReference type="ChEBI" id="CHEBI:29105"/>
    </ligand>
</feature>
<keyword evidence="6 11" id="KW-0862">Zinc</keyword>
<dbReference type="InterPro" id="IPR023033">
    <property type="entry name" value="Ala_tRNA_ligase_euk/bac"/>
</dbReference>
<dbReference type="InterPro" id="IPR003156">
    <property type="entry name" value="DHHA1_dom"/>
</dbReference>
<dbReference type="EC" id="6.1.1.7" evidence="11"/>
<dbReference type="PROSITE" id="PS50860">
    <property type="entry name" value="AA_TRNA_LIGASE_II_ALA"/>
    <property type="match status" value="1"/>
</dbReference>
<dbReference type="Gene3D" id="3.30.930.10">
    <property type="entry name" value="Bira Bifunctional Protein, Domain 2"/>
    <property type="match status" value="1"/>
</dbReference>
<dbReference type="Gene3D" id="3.30.54.20">
    <property type="match status" value="1"/>
</dbReference>
<keyword evidence="15" id="KW-1185">Reference proteome</keyword>
<dbReference type="PRINTS" id="PR00980">
    <property type="entry name" value="TRNASYNTHALA"/>
</dbReference>
<keyword evidence="10 11" id="KW-0030">Aminoacyl-tRNA synthetase</keyword>
<comment type="subcellular location">
    <subcellularLocation>
        <location evidence="11">Cytoplasm</location>
    </subcellularLocation>
</comment>
<dbReference type="InterPro" id="IPR018163">
    <property type="entry name" value="Thr/Ala-tRNA-synth_IIc_edit"/>
</dbReference>
<dbReference type="Gene3D" id="2.40.30.130">
    <property type="match status" value="1"/>
</dbReference>
<dbReference type="Pfam" id="PF02272">
    <property type="entry name" value="DHHA1"/>
    <property type="match status" value="1"/>
</dbReference>
<dbReference type="SUPFAM" id="SSF55681">
    <property type="entry name" value="Class II aaRS and biotin synthetases"/>
    <property type="match status" value="1"/>
</dbReference>
<dbReference type="InterPro" id="IPR009000">
    <property type="entry name" value="Transl_B-barrel_sf"/>
</dbReference>
<dbReference type="FunFam" id="2.40.30.130:FF:000001">
    <property type="entry name" value="Alanine--tRNA ligase"/>
    <property type="match status" value="1"/>
</dbReference>
<protein>
    <recommendedName>
        <fullName evidence="11">Alanine--tRNA ligase</fullName>
        <ecNumber evidence="11">6.1.1.7</ecNumber>
    </recommendedName>
    <alternativeName>
        <fullName evidence="11">Alanyl-tRNA synthetase</fullName>
        <shortName evidence="11">AlaRS</shortName>
    </alternativeName>
</protein>
<dbReference type="EMBL" id="CP036279">
    <property type="protein sequence ID" value="QDU61609.1"/>
    <property type="molecule type" value="Genomic_DNA"/>
</dbReference>
<dbReference type="InterPro" id="IPR050058">
    <property type="entry name" value="Ala-tRNA_ligase"/>
</dbReference>
<dbReference type="KEGG" id="knv:Pan216_24700"/>
<evidence type="ECO:0000256" key="3">
    <source>
        <dbReference type="ARBA" id="ARBA00022598"/>
    </source>
</evidence>
<dbReference type="SUPFAM" id="SSF101353">
    <property type="entry name" value="Putative anticodon-binding domain of alanyl-tRNA synthetase (AlaRS)"/>
    <property type="match status" value="1"/>
</dbReference>
<dbReference type="InterPro" id="IPR045864">
    <property type="entry name" value="aa-tRNA-synth_II/BPL/LPL"/>
</dbReference>
<evidence type="ECO:0000256" key="2">
    <source>
        <dbReference type="ARBA" id="ARBA00022555"/>
    </source>
</evidence>
<comment type="catalytic activity">
    <reaction evidence="11">
        <text>tRNA(Ala) + L-alanine + ATP = L-alanyl-tRNA(Ala) + AMP + diphosphate</text>
        <dbReference type="Rhea" id="RHEA:12540"/>
        <dbReference type="Rhea" id="RHEA-COMP:9657"/>
        <dbReference type="Rhea" id="RHEA-COMP:9923"/>
        <dbReference type="ChEBI" id="CHEBI:30616"/>
        <dbReference type="ChEBI" id="CHEBI:33019"/>
        <dbReference type="ChEBI" id="CHEBI:57972"/>
        <dbReference type="ChEBI" id="CHEBI:78442"/>
        <dbReference type="ChEBI" id="CHEBI:78497"/>
        <dbReference type="ChEBI" id="CHEBI:456215"/>
        <dbReference type="EC" id="6.1.1.7"/>
    </reaction>
</comment>
<dbReference type="AlphaFoldDB" id="A0A518B3P1"/>
<keyword evidence="7 11" id="KW-0067">ATP-binding</keyword>
<keyword evidence="2 11" id="KW-0820">tRNA-binding</keyword>
<feature type="domain" description="Alanyl-transfer RNA synthetases family profile" evidence="13">
    <location>
        <begin position="1"/>
        <end position="691"/>
    </location>
</feature>
<dbReference type="FunFam" id="3.30.980.10:FF:000004">
    <property type="entry name" value="Alanine--tRNA ligase, cytoplasmic"/>
    <property type="match status" value="1"/>
</dbReference>
<evidence type="ECO:0000256" key="7">
    <source>
        <dbReference type="ARBA" id="ARBA00022840"/>
    </source>
</evidence>
<dbReference type="InterPro" id="IPR002318">
    <property type="entry name" value="Ala-tRNA-lgiase_IIc"/>
</dbReference>
<comment type="similarity">
    <text evidence="1 11">Belongs to the class-II aminoacyl-tRNA synthetase family.</text>
</comment>
<keyword evidence="9 11" id="KW-0648">Protein biosynthesis</keyword>
<keyword evidence="3 11" id="KW-0436">Ligase</keyword>
<dbReference type="HAMAP" id="MF_00036_B">
    <property type="entry name" value="Ala_tRNA_synth_B"/>
    <property type="match status" value="1"/>
</dbReference>
<keyword evidence="4 11" id="KW-0479">Metal-binding</keyword>
<dbReference type="GO" id="GO:0008270">
    <property type="term" value="F:zinc ion binding"/>
    <property type="evidence" value="ECO:0007669"/>
    <property type="project" value="UniProtKB-UniRule"/>
</dbReference>
<feature type="compositionally biased region" description="Gly residues" evidence="12">
    <location>
        <begin position="825"/>
        <end position="838"/>
    </location>
</feature>
<dbReference type="InterPro" id="IPR018164">
    <property type="entry name" value="Ala-tRNA-synth_IIc_N"/>
</dbReference>
<dbReference type="Gene3D" id="3.30.980.10">
    <property type="entry name" value="Threonyl-trna Synthetase, Chain A, domain 2"/>
    <property type="match status" value="1"/>
</dbReference>
<organism evidence="14 15">
    <name type="scientific">Kolteria novifilia</name>
    <dbReference type="NCBI Taxonomy" id="2527975"/>
    <lineage>
        <taxon>Bacteria</taxon>
        <taxon>Pseudomonadati</taxon>
        <taxon>Planctomycetota</taxon>
        <taxon>Planctomycetia</taxon>
        <taxon>Kolteriales</taxon>
        <taxon>Kolteriaceae</taxon>
        <taxon>Kolteria</taxon>
    </lineage>
</organism>
<dbReference type="Gene3D" id="6.10.250.550">
    <property type="match status" value="1"/>
</dbReference>
<keyword evidence="5 11" id="KW-0547">Nucleotide-binding</keyword>
<dbReference type="PANTHER" id="PTHR11777">
    <property type="entry name" value="ALANYL-TRNA SYNTHETASE"/>
    <property type="match status" value="1"/>
</dbReference>
<evidence type="ECO:0000256" key="8">
    <source>
        <dbReference type="ARBA" id="ARBA00022884"/>
    </source>
</evidence>
<dbReference type="GO" id="GO:0004813">
    <property type="term" value="F:alanine-tRNA ligase activity"/>
    <property type="evidence" value="ECO:0007669"/>
    <property type="project" value="UniProtKB-UniRule"/>
</dbReference>
<dbReference type="SUPFAM" id="SSF55186">
    <property type="entry name" value="ThrRS/AlaRS common domain"/>
    <property type="match status" value="1"/>
</dbReference>
<dbReference type="Gene3D" id="3.10.310.40">
    <property type="match status" value="1"/>
</dbReference>
<dbReference type="FunFam" id="3.10.310.40:FF:000001">
    <property type="entry name" value="Alanine--tRNA ligase"/>
    <property type="match status" value="1"/>
</dbReference>
<reference evidence="14 15" key="1">
    <citation type="submission" date="2019-02" db="EMBL/GenBank/DDBJ databases">
        <title>Deep-cultivation of Planctomycetes and their phenomic and genomic characterization uncovers novel biology.</title>
        <authorList>
            <person name="Wiegand S."/>
            <person name="Jogler M."/>
            <person name="Boedeker C."/>
            <person name="Pinto D."/>
            <person name="Vollmers J."/>
            <person name="Rivas-Marin E."/>
            <person name="Kohn T."/>
            <person name="Peeters S.H."/>
            <person name="Heuer A."/>
            <person name="Rast P."/>
            <person name="Oberbeckmann S."/>
            <person name="Bunk B."/>
            <person name="Jeske O."/>
            <person name="Meyerdierks A."/>
            <person name="Storesund J.E."/>
            <person name="Kallscheuer N."/>
            <person name="Luecker S."/>
            <person name="Lage O.M."/>
            <person name="Pohl T."/>
            <person name="Merkel B.J."/>
            <person name="Hornburger P."/>
            <person name="Mueller R.-W."/>
            <person name="Bruemmer F."/>
            <person name="Labrenz M."/>
            <person name="Spormann A.M."/>
            <person name="Op den Camp H."/>
            <person name="Overmann J."/>
            <person name="Amann R."/>
            <person name="Jetten M.S.M."/>
            <person name="Mascher T."/>
            <person name="Medema M.H."/>
            <person name="Devos D.P."/>
            <person name="Kaster A.-K."/>
            <person name="Ovreas L."/>
            <person name="Rohde M."/>
            <person name="Galperin M.Y."/>
            <person name="Jogler C."/>
        </authorList>
    </citation>
    <scope>NUCLEOTIDE SEQUENCE [LARGE SCALE GENOMIC DNA]</scope>
    <source>
        <strain evidence="14 15">Pan216</strain>
    </source>
</reference>
<name>A0A518B3P1_9BACT</name>
<dbReference type="GO" id="GO:0002161">
    <property type="term" value="F:aminoacyl-tRNA deacylase activity"/>
    <property type="evidence" value="ECO:0007669"/>
    <property type="project" value="TreeGrafter"/>
</dbReference>
<feature type="binding site" evidence="11">
    <location>
        <position position="652"/>
    </location>
    <ligand>
        <name>Zn(2+)</name>
        <dbReference type="ChEBI" id="CHEBI:29105"/>
    </ligand>
</feature>
<dbReference type="InterPro" id="IPR012947">
    <property type="entry name" value="tRNA_SAD"/>
</dbReference>
<gene>
    <name evidence="11 14" type="primary">alaS</name>
    <name evidence="14" type="ORF">Pan216_24700</name>
</gene>
<dbReference type="GO" id="GO:0005829">
    <property type="term" value="C:cytosol"/>
    <property type="evidence" value="ECO:0007669"/>
    <property type="project" value="TreeGrafter"/>
</dbReference>
<evidence type="ECO:0000256" key="10">
    <source>
        <dbReference type="ARBA" id="ARBA00023146"/>
    </source>
</evidence>
<sequence length="860" mass="94052">MKTDELRETYLDFFESKGCVRRPSDLLVPLNDQSVLFTPAGMNQFKEQFLGIGKTDFTRATTCQKCIRTGDIENVGVTPFHMTFFEMLGNFSFGDYFKRDAIHWAWEFVTQKLGIDGNRLTISVYEDDDEAFGIWNEEIKVPSSRIRRCDEEDNFWPAGAPTHGPNGVCGPCSEIFVQLDGGKEVEIWNLVFTQFNRVGVKQLEPLPSKNIDTGMGLERTASVLQGVDSVFGIDILKPIVDAAGQLLGKSPDEEMRRLRRISEHLRTVTFCMHENVMPSNEKQGYVVRRLLRRAVLDAYQLGTDEAILHQLVTPIVEAMKAGYPELAKTAGGVAGSIKAEEERFLNTIDRGMSLFESEAKGEEISGEAAFKLHSTYGFPIELTEELAQQRGVKLDREAYEQSVKQHALDSGSGAFTKELFNVGPIQTLKSTLPTTEFVGYDQQSGKATIKAIIADNQLVEDSVATGHESALTIVLDRTPFYGESGGQVGDVGMLEADGFRFEVQDTQKTDGYHLHVGHIREGSAKIGQEVTAAIDAERRLGIQRAHSATHVLHAGLHQVLGNHATQAGSKVEDDLLRFDFRHDKAVAPEELKRIERFANDHVMQADAIGWAVHPIEEARKMGAQALFGEKYGDSVRVVSMGSFSQEFCGGCHASNTGMIGPIKIVREESVSAGVRRISALTGRRALDHLREQEELLSQAAARVKAPPVDLPKRIDALQQEIRDLKKAASKQQSAANKDVTAELLTNALTVGDAKIVVAELEGVGPADLRKQSDVLKSKASPVALFLASRENEKVHLVAAVSKDLVGKGLHAGKWLGKVAEVVGGKGGGRPDMAQGGGKDPAKTPEALTLAKEIATSDLKG</sequence>
<dbReference type="CDD" id="cd00673">
    <property type="entry name" value="AlaRS_core"/>
    <property type="match status" value="1"/>
</dbReference>
<evidence type="ECO:0000256" key="12">
    <source>
        <dbReference type="SAM" id="MobiDB-lite"/>
    </source>
</evidence>
<dbReference type="GO" id="GO:0005524">
    <property type="term" value="F:ATP binding"/>
    <property type="evidence" value="ECO:0007669"/>
    <property type="project" value="UniProtKB-UniRule"/>
</dbReference>
<evidence type="ECO:0000256" key="4">
    <source>
        <dbReference type="ARBA" id="ARBA00022723"/>
    </source>
</evidence>
<proteinExistence type="inferred from homology"/>
<evidence type="ECO:0000313" key="14">
    <source>
        <dbReference type="EMBL" id="QDU61609.1"/>
    </source>
</evidence>
<dbReference type="PANTHER" id="PTHR11777:SF9">
    <property type="entry name" value="ALANINE--TRNA LIGASE, CYTOPLASMIC"/>
    <property type="match status" value="1"/>
</dbReference>
<evidence type="ECO:0000259" key="13">
    <source>
        <dbReference type="PROSITE" id="PS50860"/>
    </source>
</evidence>
<comment type="cofactor">
    <cofactor evidence="11">
        <name>Zn(2+)</name>
        <dbReference type="ChEBI" id="CHEBI:29105"/>
    </cofactor>
    <text evidence="11">Binds 1 zinc ion per subunit.</text>
</comment>
<dbReference type="GO" id="GO:0006419">
    <property type="term" value="P:alanyl-tRNA aminoacylation"/>
    <property type="evidence" value="ECO:0007669"/>
    <property type="project" value="UniProtKB-UniRule"/>
</dbReference>
<dbReference type="OrthoDB" id="9803884at2"/>
<dbReference type="RefSeq" id="WP_145258178.1">
    <property type="nucleotide sequence ID" value="NZ_CP036279.1"/>
</dbReference>
<keyword evidence="11" id="KW-0963">Cytoplasm</keyword>
<accession>A0A518B3P1</accession>
<evidence type="ECO:0000256" key="5">
    <source>
        <dbReference type="ARBA" id="ARBA00022741"/>
    </source>
</evidence>
<evidence type="ECO:0000256" key="9">
    <source>
        <dbReference type="ARBA" id="ARBA00022917"/>
    </source>
</evidence>
<evidence type="ECO:0000256" key="11">
    <source>
        <dbReference type="HAMAP-Rule" id="MF_00036"/>
    </source>
</evidence>
<dbReference type="InterPro" id="IPR018162">
    <property type="entry name" value="Ala-tRNA-ligase_IIc_anticod-bd"/>
</dbReference>
<keyword evidence="8 11" id="KW-0694">RNA-binding</keyword>
<evidence type="ECO:0000256" key="1">
    <source>
        <dbReference type="ARBA" id="ARBA00008226"/>
    </source>
</evidence>
<feature type="binding site" evidence="11">
    <location>
        <position position="546"/>
    </location>
    <ligand>
        <name>Zn(2+)</name>
        <dbReference type="ChEBI" id="CHEBI:29105"/>
    </ligand>
</feature>
<feature type="binding site" evidence="11">
    <location>
        <position position="550"/>
    </location>
    <ligand>
        <name>Zn(2+)</name>
        <dbReference type="ChEBI" id="CHEBI:29105"/>
    </ligand>
</feature>
<dbReference type="FunFam" id="3.30.54.20:FF:000001">
    <property type="entry name" value="Alanine--tRNA ligase"/>
    <property type="match status" value="1"/>
</dbReference>
<evidence type="ECO:0000313" key="15">
    <source>
        <dbReference type="Proteomes" id="UP000317093"/>
    </source>
</evidence>
<comment type="function">
    <text evidence="11">Catalyzes the attachment of alanine to tRNA(Ala) in a two-step reaction: alanine is first activated by ATP to form Ala-AMP and then transferred to the acceptor end of tRNA(Ala). Also edits incorrectly charged Ser-tRNA(Ala) and Gly-tRNA(Ala) via its editing domain.</text>
</comment>
<dbReference type="GO" id="GO:0000049">
    <property type="term" value="F:tRNA binding"/>
    <property type="evidence" value="ECO:0007669"/>
    <property type="project" value="UniProtKB-KW"/>
</dbReference>
<evidence type="ECO:0000256" key="6">
    <source>
        <dbReference type="ARBA" id="ARBA00022833"/>
    </source>
</evidence>
<dbReference type="SUPFAM" id="SSF50447">
    <property type="entry name" value="Translation proteins"/>
    <property type="match status" value="1"/>
</dbReference>